<keyword evidence="9" id="KW-1185">Reference proteome</keyword>
<dbReference type="EMBL" id="FORA01000004">
    <property type="protein sequence ID" value="SFJ55249.1"/>
    <property type="molecule type" value="Genomic_DNA"/>
</dbReference>
<organism evidence="8 9">
    <name type="scientific">Jannaschia pohangensis</name>
    <dbReference type="NCBI Taxonomy" id="390807"/>
    <lineage>
        <taxon>Bacteria</taxon>
        <taxon>Pseudomonadati</taxon>
        <taxon>Pseudomonadota</taxon>
        <taxon>Alphaproteobacteria</taxon>
        <taxon>Rhodobacterales</taxon>
        <taxon>Roseobacteraceae</taxon>
        <taxon>Jannaschia</taxon>
    </lineage>
</organism>
<dbReference type="AlphaFoldDB" id="A0A1I3SCA6"/>
<keyword evidence="4 6" id="KW-1133">Transmembrane helix</keyword>
<dbReference type="InterPro" id="IPR015414">
    <property type="entry name" value="TMEM64"/>
</dbReference>
<evidence type="ECO:0000256" key="6">
    <source>
        <dbReference type="RuleBase" id="RU366058"/>
    </source>
</evidence>
<evidence type="ECO:0000256" key="4">
    <source>
        <dbReference type="ARBA" id="ARBA00022989"/>
    </source>
</evidence>
<accession>A0A1I3SCA6</accession>
<feature type="domain" description="VTT" evidence="7">
    <location>
        <begin position="98"/>
        <end position="214"/>
    </location>
</feature>
<evidence type="ECO:0000256" key="1">
    <source>
        <dbReference type="ARBA" id="ARBA00004651"/>
    </source>
</evidence>
<sequence>MAAPRVSHPLTSGDVISFRLRSVRSGPYVGAMSDSPPDTLPPWQFWLWPAILVVIAFGMWLLPWADWVPLLRDWVESHGSLGVLVYLVAYVIVVILPLPAAAMSVVGGLAFGWWGYPLALLGSVLGAIPPYLIGRHWLRDWMLRRFAGPKMNAADRAIANNAFWFVTLLRLTPILPFTAQNWLLGLTAVRPVPYVFATVLGLAPGTLAMVWIGEMGGLATLGSSRVQLLIAGGGLLAFGAFVLWLSRVAGRELRKAGFDAGPVTGDEG</sequence>
<keyword evidence="5 6" id="KW-0472">Membrane</keyword>
<reference evidence="8 9" key="1">
    <citation type="submission" date="2016-10" db="EMBL/GenBank/DDBJ databases">
        <authorList>
            <person name="de Groot N.N."/>
        </authorList>
    </citation>
    <scope>NUCLEOTIDE SEQUENCE [LARGE SCALE GENOMIC DNA]</scope>
    <source>
        <strain evidence="8 9">DSM 19073</strain>
    </source>
</reference>
<evidence type="ECO:0000256" key="3">
    <source>
        <dbReference type="ARBA" id="ARBA00022692"/>
    </source>
</evidence>
<dbReference type="PANTHER" id="PTHR12677">
    <property type="entry name" value="GOLGI APPARATUS MEMBRANE PROTEIN TVP38-RELATED"/>
    <property type="match status" value="1"/>
</dbReference>
<keyword evidence="3 6" id="KW-0812">Transmembrane</keyword>
<evidence type="ECO:0000259" key="7">
    <source>
        <dbReference type="Pfam" id="PF09335"/>
    </source>
</evidence>
<evidence type="ECO:0000313" key="9">
    <source>
        <dbReference type="Proteomes" id="UP000199110"/>
    </source>
</evidence>
<dbReference type="PANTHER" id="PTHR12677:SF59">
    <property type="entry name" value="GOLGI APPARATUS MEMBRANE PROTEIN TVP38-RELATED"/>
    <property type="match status" value="1"/>
</dbReference>
<dbReference type="STRING" id="390807.SAMN04488095_3064"/>
<feature type="transmembrane region" description="Helical" evidence="6">
    <location>
        <begin position="83"/>
        <end position="107"/>
    </location>
</feature>
<gene>
    <name evidence="8" type="ORF">SAMN04488095_3064</name>
</gene>
<evidence type="ECO:0000256" key="2">
    <source>
        <dbReference type="ARBA" id="ARBA00022475"/>
    </source>
</evidence>
<protein>
    <recommendedName>
        <fullName evidence="6">TVP38/TMEM64 family membrane protein</fullName>
    </recommendedName>
</protein>
<keyword evidence="2 6" id="KW-1003">Cell membrane</keyword>
<feature type="transmembrane region" description="Helical" evidence="6">
    <location>
        <begin position="226"/>
        <end position="245"/>
    </location>
</feature>
<dbReference type="InterPro" id="IPR032816">
    <property type="entry name" value="VTT_dom"/>
</dbReference>
<feature type="transmembrane region" description="Helical" evidence="6">
    <location>
        <begin position="113"/>
        <end position="133"/>
    </location>
</feature>
<dbReference type="Pfam" id="PF09335">
    <property type="entry name" value="VTT_dom"/>
    <property type="match status" value="1"/>
</dbReference>
<feature type="transmembrane region" description="Helical" evidence="6">
    <location>
        <begin position="45"/>
        <end position="62"/>
    </location>
</feature>
<evidence type="ECO:0000256" key="5">
    <source>
        <dbReference type="ARBA" id="ARBA00023136"/>
    </source>
</evidence>
<feature type="transmembrane region" description="Helical" evidence="6">
    <location>
        <begin position="192"/>
        <end position="214"/>
    </location>
</feature>
<comment type="similarity">
    <text evidence="6">Belongs to the TVP38/TMEM64 family.</text>
</comment>
<dbReference type="Proteomes" id="UP000199110">
    <property type="component" value="Unassembled WGS sequence"/>
</dbReference>
<dbReference type="GO" id="GO:0005886">
    <property type="term" value="C:plasma membrane"/>
    <property type="evidence" value="ECO:0007669"/>
    <property type="project" value="UniProtKB-SubCell"/>
</dbReference>
<comment type="subcellular location">
    <subcellularLocation>
        <location evidence="1 6">Cell membrane</location>
        <topology evidence="1 6">Multi-pass membrane protein</topology>
    </subcellularLocation>
</comment>
<dbReference type="OrthoDB" id="9779114at2"/>
<name>A0A1I3SCA6_9RHOB</name>
<proteinExistence type="inferred from homology"/>
<evidence type="ECO:0000313" key="8">
    <source>
        <dbReference type="EMBL" id="SFJ55249.1"/>
    </source>
</evidence>